<comment type="similarity">
    <text evidence="2">Belongs to the eukaryotic RPA49/POLR1E RNA polymerase subunit family.</text>
</comment>
<dbReference type="EMBL" id="JAJJMA010083260">
    <property type="protein sequence ID" value="MCL7028778.1"/>
    <property type="molecule type" value="Genomic_DNA"/>
</dbReference>
<dbReference type="GO" id="GO:0000428">
    <property type="term" value="C:DNA-directed RNA polymerase complex"/>
    <property type="evidence" value="ECO:0007669"/>
    <property type="project" value="UniProtKB-KW"/>
</dbReference>
<keyword evidence="8" id="KW-1185">Reference proteome</keyword>
<evidence type="ECO:0000256" key="4">
    <source>
        <dbReference type="ARBA" id="ARBA00023163"/>
    </source>
</evidence>
<protein>
    <submittedName>
        <fullName evidence="7">Uncharacterized protein</fullName>
    </submittedName>
</protein>
<evidence type="ECO:0000313" key="8">
    <source>
        <dbReference type="Proteomes" id="UP001177140"/>
    </source>
</evidence>
<comment type="subcellular location">
    <subcellularLocation>
        <location evidence="1">Nucleus</location>
        <location evidence="1">Nucleolus</location>
    </subcellularLocation>
</comment>
<dbReference type="AlphaFoldDB" id="A0AA41S7S0"/>
<evidence type="ECO:0000256" key="1">
    <source>
        <dbReference type="ARBA" id="ARBA00004604"/>
    </source>
</evidence>
<dbReference type="GO" id="GO:0005730">
    <property type="term" value="C:nucleolus"/>
    <property type="evidence" value="ECO:0007669"/>
    <property type="project" value="UniProtKB-SubCell"/>
</dbReference>
<keyword evidence="4" id="KW-0804">Transcription</keyword>
<keyword evidence="5" id="KW-0539">Nucleus</keyword>
<dbReference type="InterPro" id="IPR009668">
    <property type="entry name" value="RNA_pol-assoc_fac_A49-like"/>
</dbReference>
<keyword evidence="3" id="KW-0240">DNA-directed RNA polymerase</keyword>
<feature type="region of interest" description="Disordered" evidence="6">
    <location>
        <begin position="155"/>
        <end position="180"/>
    </location>
</feature>
<feature type="non-terminal residue" evidence="7">
    <location>
        <position position="180"/>
    </location>
</feature>
<reference evidence="7" key="1">
    <citation type="submission" date="2022-03" db="EMBL/GenBank/DDBJ databases">
        <title>A functionally conserved STORR gene fusion in Papaver species that diverged 16.8 million years ago.</title>
        <authorList>
            <person name="Catania T."/>
        </authorList>
    </citation>
    <scope>NUCLEOTIDE SEQUENCE</scope>
    <source>
        <strain evidence="7">S-191538</strain>
    </source>
</reference>
<organism evidence="7 8">
    <name type="scientific">Papaver nudicaule</name>
    <name type="common">Iceland poppy</name>
    <dbReference type="NCBI Taxonomy" id="74823"/>
    <lineage>
        <taxon>Eukaryota</taxon>
        <taxon>Viridiplantae</taxon>
        <taxon>Streptophyta</taxon>
        <taxon>Embryophyta</taxon>
        <taxon>Tracheophyta</taxon>
        <taxon>Spermatophyta</taxon>
        <taxon>Magnoliopsida</taxon>
        <taxon>Ranunculales</taxon>
        <taxon>Papaveraceae</taxon>
        <taxon>Papaveroideae</taxon>
        <taxon>Papaver</taxon>
    </lineage>
</organism>
<sequence length="180" mass="20437">MEVEDYSLKREKKKKRKRKSIDVKIEMIKENPDKIAPLVGYFPTGYDPHEKVQGDDVKVYRRGARLELVVKPKKSKVSFVGTNYSGEAATPITCQYALGVLDKETQTLKIVKIESNKIFRLEPKFAGKDETSEESKIEPLTTEDTYAKMRDLTDAFGTKKAKRKTPNPKLNVKASAKPKV</sequence>
<evidence type="ECO:0000256" key="3">
    <source>
        <dbReference type="ARBA" id="ARBA00022478"/>
    </source>
</evidence>
<evidence type="ECO:0000256" key="6">
    <source>
        <dbReference type="SAM" id="MobiDB-lite"/>
    </source>
</evidence>
<dbReference type="Pfam" id="PF06870">
    <property type="entry name" value="RNA_pol_I_A49"/>
    <property type="match status" value="1"/>
</dbReference>
<dbReference type="Proteomes" id="UP001177140">
    <property type="component" value="Unassembled WGS sequence"/>
</dbReference>
<proteinExistence type="inferred from homology"/>
<evidence type="ECO:0000256" key="5">
    <source>
        <dbReference type="ARBA" id="ARBA00023242"/>
    </source>
</evidence>
<name>A0AA41S7S0_PAPNU</name>
<evidence type="ECO:0000313" key="7">
    <source>
        <dbReference type="EMBL" id="MCL7028778.1"/>
    </source>
</evidence>
<gene>
    <name evidence="7" type="ORF">MKW94_013735</name>
</gene>
<dbReference type="GO" id="GO:0003677">
    <property type="term" value="F:DNA binding"/>
    <property type="evidence" value="ECO:0007669"/>
    <property type="project" value="InterPro"/>
</dbReference>
<dbReference type="GO" id="GO:0006351">
    <property type="term" value="P:DNA-templated transcription"/>
    <property type="evidence" value="ECO:0007669"/>
    <property type="project" value="InterPro"/>
</dbReference>
<accession>A0AA41S7S0</accession>
<evidence type="ECO:0000256" key="2">
    <source>
        <dbReference type="ARBA" id="ARBA00009430"/>
    </source>
</evidence>
<comment type="caution">
    <text evidence="7">The sequence shown here is derived from an EMBL/GenBank/DDBJ whole genome shotgun (WGS) entry which is preliminary data.</text>
</comment>
<dbReference type="PANTHER" id="PTHR14440">
    <property type="entry name" value="DNA-DIRECTED RNA POLYMERASE I SUBUNIT RPA49"/>
    <property type="match status" value="1"/>
</dbReference>